<feature type="DNA-binding region" description="H-T-H motif" evidence="2">
    <location>
        <begin position="27"/>
        <end position="46"/>
    </location>
</feature>
<organism evidence="4 5">
    <name type="scientific">Eubacterium uniforme</name>
    <dbReference type="NCBI Taxonomy" id="39495"/>
    <lineage>
        <taxon>Bacteria</taxon>
        <taxon>Bacillati</taxon>
        <taxon>Bacillota</taxon>
        <taxon>Clostridia</taxon>
        <taxon>Eubacteriales</taxon>
        <taxon>Eubacteriaceae</taxon>
        <taxon>Eubacterium</taxon>
    </lineage>
</organism>
<dbReference type="RefSeq" id="WP_078766760.1">
    <property type="nucleotide sequence ID" value="NZ_FUXZ01000012.1"/>
</dbReference>
<evidence type="ECO:0000313" key="4">
    <source>
        <dbReference type="EMBL" id="SKA69812.1"/>
    </source>
</evidence>
<evidence type="ECO:0000256" key="2">
    <source>
        <dbReference type="PROSITE-ProRule" id="PRU00335"/>
    </source>
</evidence>
<dbReference type="Proteomes" id="UP000190814">
    <property type="component" value="Unassembled WGS sequence"/>
</dbReference>
<dbReference type="InterPro" id="IPR050624">
    <property type="entry name" value="HTH-type_Tx_Regulator"/>
</dbReference>
<keyword evidence="5" id="KW-1185">Reference proteome</keyword>
<dbReference type="SUPFAM" id="SSF46689">
    <property type="entry name" value="Homeodomain-like"/>
    <property type="match status" value="1"/>
</dbReference>
<protein>
    <submittedName>
        <fullName evidence="4">Transcriptional regulator, TetR family</fullName>
    </submittedName>
</protein>
<proteinExistence type="predicted"/>
<dbReference type="PRINTS" id="PR00455">
    <property type="entry name" value="HTHTETR"/>
</dbReference>
<dbReference type="PROSITE" id="PS50977">
    <property type="entry name" value="HTH_TETR_2"/>
    <property type="match status" value="1"/>
</dbReference>
<gene>
    <name evidence="4" type="ORF">SAMN02745111_01918</name>
</gene>
<dbReference type="PANTHER" id="PTHR43479">
    <property type="entry name" value="ACREF/ENVCD OPERON REPRESSOR-RELATED"/>
    <property type="match status" value="1"/>
</dbReference>
<dbReference type="EMBL" id="FUXZ01000012">
    <property type="protein sequence ID" value="SKA69812.1"/>
    <property type="molecule type" value="Genomic_DNA"/>
</dbReference>
<evidence type="ECO:0000259" key="3">
    <source>
        <dbReference type="PROSITE" id="PS50977"/>
    </source>
</evidence>
<dbReference type="InterPro" id="IPR001647">
    <property type="entry name" value="HTH_TetR"/>
</dbReference>
<keyword evidence="1 2" id="KW-0238">DNA-binding</keyword>
<dbReference type="AlphaFoldDB" id="A0A1T4VXT2"/>
<name>A0A1T4VXT2_9FIRM</name>
<dbReference type="Gene3D" id="1.10.357.10">
    <property type="entry name" value="Tetracycline Repressor, domain 2"/>
    <property type="match status" value="1"/>
</dbReference>
<dbReference type="Pfam" id="PF00440">
    <property type="entry name" value="TetR_N"/>
    <property type="match status" value="1"/>
</dbReference>
<evidence type="ECO:0000313" key="5">
    <source>
        <dbReference type="Proteomes" id="UP000190814"/>
    </source>
</evidence>
<reference evidence="4 5" key="1">
    <citation type="submission" date="2017-02" db="EMBL/GenBank/DDBJ databases">
        <authorList>
            <person name="Peterson S.W."/>
        </authorList>
    </citation>
    <scope>NUCLEOTIDE SEQUENCE [LARGE SCALE GENOMIC DNA]</scope>
    <source>
        <strain evidence="4 5">ATCC 35992</strain>
    </source>
</reference>
<dbReference type="STRING" id="39495.SAMN02745111_01918"/>
<dbReference type="InterPro" id="IPR009057">
    <property type="entry name" value="Homeodomain-like_sf"/>
</dbReference>
<sequence length="197" mass="23009">MARVSTKERLMETALTLFSQKGYAATSVDEIAESIGIKGPNLYKYFKGKEDLFEQLTKMRDVSYKNNMGFDPKFLENIHDGKTLKEFSMKQIRYTISDDTVIKLRKMLSIEQFRNEELGDEATLHQLTNPVNLYIKLFSRMMEAGEIRKCDPEVLALEYVSPVTVLIQVCDRRPEKKDELLKQIEEFIDLFIEQNFE</sequence>
<accession>A0A1T4VXT2</accession>
<evidence type="ECO:0000256" key="1">
    <source>
        <dbReference type="ARBA" id="ARBA00023125"/>
    </source>
</evidence>
<dbReference type="PANTHER" id="PTHR43479:SF11">
    <property type="entry name" value="ACREF_ENVCD OPERON REPRESSOR-RELATED"/>
    <property type="match status" value="1"/>
</dbReference>
<dbReference type="GO" id="GO:0003677">
    <property type="term" value="F:DNA binding"/>
    <property type="evidence" value="ECO:0007669"/>
    <property type="project" value="UniProtKB-UniRule"/>
</dbReference>
<dbReference type="OrthoDB" id="9808476at2"/>
<feature type="domain" description="HTH tetR-type" evidence="3">
    <location>
        <begin position="4"/>
        <end position="64"/>
    </location>
</feature>